<feature type="compositionally biased region" description="Gly residues" evidence="1">
    <location>
        <begin position="329"/>
        <end position="341"/>
    </location>
</feature>
<name>A0A2H6KFY4_9APIC</name>
<dbReference type="RefSeq" id="XP_028868156.1">
    <property type="nucleotide sequence ID" value="XM_029012323.1"/>
</dbReference>
<dbReference type="Pfam" id="PF02818">
    <property type="entry name" value="PPAK"/>
    <property type="match status" value="1"/>
</dbReference>
<dbReference type="InterPro" id="IPR004168">
    <property type="entry name" value="PPAK_motif"/>
</dbReference>
<feature type="compositionally biased region" description="Gly residues" evidence="1">
    <location>
        <begin position="461"/>
        <end position="475"/>
    </location>
</feature>
<reference evidence="2 3" key="1">
    <citation type="journal article" date="2017" name="BMC Genomics">
        <title>Whole-genome assembly of Babesia ovata and comparative genomics between closely related pathogens.</title>
        <authorList>
            <person name="Yamagishi J."/>
            <person name="Asada M."/>
            <person name="Hakimi H."/>
            <person name="Tanaka T.Q."/>
            <person name="Sugimoto C."/>
            <person name="Kawazu S."/>
        </authorList>
    </citation>
    <scope>NUCLEOTIDE SEQUENCE [LARGE SCALE GENOMIC DNA]</scope>
    <source>
        <strain evidence="2 3">Miyake</strain>
    </source>
</reference>
<dbReference type="OrthoDB" id="6410656at2759"/>
<organism evidence="2 3">
    <name type="scientific">Babesia ovata</name>
    <dbReference type="NCBI Taxonomy" id="189622"/>
    <lineage>
        <taxon>Eukaryota</taxon>
        <taxon>Sar</taxon>
        <taxon>Alveolata</taxon>
        <taxon>Apicomplexa</taxon>
        <taxon>Aconoidasida</taxon>
        <taxon>Piroplasmida</taxon>
        <taxon>Babesiidae</taxon>
        <taxon>Babesia</taxon>
    </lineage>
</organism>
<dbReference type="Proteomes" id="UP000236319">
    <property type="component" value="Unassembled WGS sequence"/>
</dbReference>
<protein>
    <submittedName>
        <fullName evidence="2">Ribosome binding protein, putative</fullName>
    </submittedName>
</protein>
<feature type="compositionally biased region" description="Polar residues" evidence="1">
    <location>
        <begin position="270"/>
        <end position="304"/>
    </location>
</feature>
<accession>A0A2H6KFY4</accession>
<feature type="compositionally biased region" description="Basic and acidic residues" evidence="1">
    <location>
        <begin position="230"/>
        <end position="268"/>
    </location>
</feature>
<feature type="compositionally biased region" description="Low complexity" evidence="1">
    <location>
        <begin position="356"/>
        <end position="373"/>
    </location>
</feature>
<dbReference type="GeneID" id="39875683"/>
<feature type="region of interest" description="Disordered" evidence="1">
    <location>
        <begin position="216"/>
        <end position="490"/>
    </location>
</feature>
<dbReference type="AlphaFoldDB" id="A0A2H6KFY4"/>
<dbReference type="VEuPathDB" id="PiroplasmaDB:BOVATA_034060"/>
<evidence type="ECO:0000313" key="2">
    <source>
        <dbReference type="EMBL" id="GBE61913.1"/>
    </source>
</evidence>
<feature type="compositionally biased region" description="Pro residues" evidence="1">
    <location>
        <begin position="391"/>
        <end position="400"/>
    </location>
</feature>
<dbReference type="EMBL" id="BDSA01000003">
    <property type="protein sequence ID" value="GBE61913.1"/>
    <property type="molecule type" value="Genomic_DNA"/>
</dbReference>
<evidence type="ECO:0000313" key="3">
    <source>
        <dbReference type="Proteomes" id="UP000236319"/>
    </source>
</evidence>
<sequence length="590" mass="63239">MADDIQKIVDKKNYNYFRSVFVSSVIGESAKRPENAANSLVLARTFCDIVLGETDKETGGKLIEALNAGLRQQVGSRDKSICWKELHSHCTKLRKKFYRLFGEKHFDFTGLSTDTGNLNKTELAKETANWIRQNVVNVRGHLNDIDTSDRVKHLGEYFTKNLFPYGFTPHYRSRLQMGDKERQTLRTYWRDVINEFRKAGGGLERLSEILSGTYNVSCKKPEVPPAKVPEAPKEVVPEKKVPVTPPKKPEVPPAKKPEGNQDQGKKAEGAQNQGKKAEGAQNQGKKSEGAQNQGKKGEGAQNQGKKVEGSPPTPQVVKSALPPPPGAEGAPGPGGPKGGKGTPASPRPTTSPGGKPATPSTPGDAGPAGPTGPVDSVSPKSTVRIDSQTVQPPPQDPPVTPAQHPAASPTAVRTQSPDVAGSVSGLAGVQGTGQHGGHVVSQVSDPTSSSVVTVPVVTAAVGGGSGSEAGGGGGKGPPPAMPTSKPYEPQLNQTYYDNLEQRKTHDQNRILKAIERGQKILDEKAEEERRHQEDLKRRRHNANIAFANSFDGFKIGSSLEGNALPDVSALVAQKQKEAEERSIRRNIQFL</sequence>
<evidence type="ECO:0000256" key="1">
    <source>
        <dbReference type="SAM" id="MobiDB-lite"/>
    </source>
</evidence>
<gene>
    <name evidence="2" type="ORF">BOVATA_034060</name>
</gene>
<keyword evidence="3" id="KW-1185">Reference proteome</keyword>
<feature type="compositionally biased region" description="Polar residues" evidence="1">
    <location>
        <begin position="378"/>
        <end position="387"/>
    </location>
</feature>
<proteinExistence type="predicted"/>
<feature type="compositionally biased region" description="Low complexity" evidence="1">
    <location>
        <begin position="437"/>
        <end position="460"/>
    </location>
</feature>
<comment type="caution">
    <text evidence="2">The sequence shown here is derived from an EMBL/GenBank/DDBJ whole genome shotgun (WGS) entry which is preliminary data.</text>
</comment>